<evidence type="ECO:0000313" key="5">
    <source>
        <dbReference type="EMBL" id="PON58676.1"/>
    </source>
</evidence>
<dbReference type="Pfam" id="PF01370">
    <property type="entry name" value="Epimerase"/>
    <property type="match status" value="1"/>
</dbReference>
<dbReference type="SUPFAM" id="SSF51735">
    <property type="entry name" value="NAD(P)-binding Rossmann-fold domains"/>
    <property type="match status" value="1"/>
</dbReference>
<proteinExistence type="inferred from homology"/>
<evidence type="ECO:0000256" key="1">
    <source>
        <dbReference type="ARBA" id="ARBA00022857"/>
    </source>
</evidence>
<dbReference type="GO" id="GO:0016616">
    <property type="term" value="F:oxidoreductase activity, acting on the CH-OH group of donors, NAD or NADP as acceptor"/>
    <property type="evidence" value="ECO:0007669"/>
    <property type="project" value="TreeGrafter"/>
</dbReference>
<evidence type="ECO:0000313" key="6">
    <source>
        <dbReference type="Proteomes" id="UP000237000"/>
    </source>
</evidence>
<organism evidence="5 6">
    <name type="scientific">Trema orientale</name>
    <name type="common">Charcoal tree</name>
    <name type="synonym">Celtis orientalis</name>
    <dbReference type="NCBI Taxonomy" id="63057"/>
    <lineage>
        <taxon>Eukaryota</taxon>
        <taxon>Viridiplantae</taxon>
        <taxon>Streptophyta</taxon>
        <taxon>Embryophyta</taxon>
        <taxon>Tracheophyta</taxon>
        <taxon>Spermatophyta</taxon>
        <taxon>Magnoliopsida</taxon>
        <taxon>eudicotyledons</taxon>
        <taxon>Gunneridae</taxon>
        <taxon>Pentapetalae</taxon>
        <taxon>rosids</taxon>
        <taxon>fabids</taxon>
        <taxon>Rosales</taxon>
        <taxon>Cannabaceae</taxon>
        <taxon>Trema</taxon>
    </lineage>
</organism>
<accession>A0A2P5CC88</accession>
<name>A0A2P5CC88_TREOI</name>
<dbReference type="InParanoid" id="A0A2P5CC88"/>
<keyword evidence="2" id="KW-0560">Oxidoreductase</keyword>
<dbReference type="InterPro" id="IPR036291">
    <property type="entry name" value="NAD(P)-bd_dom_sf"/>
</dbReference>
<dbReference type="OrthoDB" id="2735536at2759"/>
<dbReference type="PANTHER" id="PTHR10366">
    <property type="entry name" value="NAD DEPENDENT EPIMERASE/DEHYDRATASE"/>
    <property type="match status" value="1"/>
</dbReference>
<reference evidence="6" key="1">
    <citation type="submission" date="2016-06" db="EMBL/GenBank/DDBJ databases">
        <title>Parallel loss of symbiosis genes in relatives of nitrogen-fixing non-legume Parasponia.</title>
        <authorList>
            <person name="Van Velzen R."/>
            <person name="Holmer R."/>
            <person name="Bu F."/>
            <person name="Rutten L."/>
            <person name="Van Zeijl A."/>
            <person name="Liu W."/>
            <person name="Santuari L."/>
            <person name="Cao Q."/>
            <person name="Sharma T."/>
            <person name="Shen D."/>
            <person name="Roswanjaya Y."/>
            <person name="Wardhani T."/>
            <person name="Kalhor M.S."/>
            <person name="Jansen J."/>
            <person name="Van den Hoogen J."/>
            <person name="Gungor B."/>
            <person name="Hartog M."/>
            <person name="Hontelez J."/>
            <person name="Verver J."/>
            <person name="Yang W.-C."/>
            <person name="Schijlen E."/>
            <person name="Repin R."/>
            <person name="Schilthuizen M."/>
            <person name="Schranz E."/>
            <person name="Heidstra R."/>
            <person name="Miyata K."/>
            <person name="Fedorova E."/>
            <person name="Kohlen W."/>
            <person name="Bisseling T."/>
            <person name="Smit S."/>
            <person name="Geurts R."/>
        </authorList>
    </citation>
    <scope>NUCLEOTIDE SEQUENCE [LARGE SCALE GENOMIC DNA]</scope>
    <source>
        <strain evidence="6">cv. RG33-2</strain>
    </source>
</reference>
<dbReference type="PANTHER" id="PTHR10366:SF563">
    <property type="entry name" value="CINNAMOYL-COA REDUCTASE 16"/>
    <property type="match status" value="1"/>
</dbReference>
<protein>
    <submittedName>
        <fullName evidence="5">NAD(P)-binding domain containing protein</fullName>
    </submittedName>
</protein>
<comment type="caution">
    <text evidence="5">The sequence shown here is derived from an EMBL/GenBank/DDBJ whole genome shotgun (WGS) entry which is preliminary data.</text>
</comment>
<sequence>MEGEKGPVCVTGGTGFIGSWLIMKLLDHGYTVRTTVRLNPEHKKDLTFLTSLPGASERLKIFNADLSNPESFSAAIEGCIGVFHVATPVWEPEETLAKKSVDGAIGILKICLGSKTVKRVIYTSSATAVGVNGKDLEGMDESFWSDIDSINALQARGGSYMISKTLTERAVLEFSEKHGLEVVTLIPSVVVGPFICPKFAGSVEFILELVSGMFCF</sequence>
<dbReference type="FunFam" id="3.40.50.720:FF:000085">
    <property type="entry name" value="Dihydroflavonol reductase"/>
    <property type="match status" value="1"/>
</dbReference>
<dbReference type="InterPro" id="IPR001509">
    <property type="entry name" value="Epimerase_deHydtase"/>
</dbReference>
<dbReference type="Gene3D" id="3.40.50.720">
    <property type="entry name" value="NAD(P)-binding Rossmann-like Domain"/>
    <property type="match status" value="1"/>
</dbReference>
<evidence type="ECO:0000256" key="2">
    <source>
        <dbReference type="ARBA" id="ARBA00023002"/>
    </source>
</evidence>
<evidence type="ECO:0000256" key="3">
    <source>
        <dbReference type="ARBA" id="ARBA00023445"/>
    </source>
</evidence>
<gene>
    <name evidence="5" type="ORF">TorRG33x02_290530</name>
</gene>
<feature type="domain" description="NAD-dependent epimerase/dehydratase" evidence="4">
    <location>
        <begin position="8"/>
        <end position="199"/>
    </location>
</feature>
<keyword evidence="6" id="KW-1185">Reference proteome</keyword>
<dbReference type="STRING" id="63057.A0A2P5CC88"/>
<evidence type="ECO:0000259" key="4">
    <source>
        <dbReference type="Pfam" id="PF01370"/>
    </source>
</evidence>
<dbReference type="AlphaFoldDB" id="A0A2P5CC88"/>
<dbReference type="EMBL" id="JXTC01000383">
    <property type="protein sequence ID" value="PON58676.1"/>
    <property type="molecule type" value="Genomic_DNA"/>
</dbReference>
<dbReference type="Proteomes" id="UP000237000">
    <property type="component" value="Unassembled WGS sequence"/>
</dbReference>
<keyword evidence="1" id="KW-0521">NADP</keyword>
<dbReference type="InterPro" id="IPR050425">
    <property type="entry name" value="NAD(P)_dehydrat-like"/>
</dbReference>
<comment type="similarity">
    <text evidence="3">Belongs to the NAD(P)-dependent epimerase/dehydratase family. Dihydroflavonol-4-reductase subfamily.</text>
</comment>